<reference evidence="1" key="2">
    <citation type="submission" date="2021-02" db="EMBL/GenBank/DDBJ databases">
        <authorList>
            <person name="Merkel A.Y."/>
        </authorList>
    </citation>
    <scope>NUCLEOTIDE SEQUENCE</scope>
    <source>
        <strain evidence="1">T05b</strain>
    </source>
</reference>
<name>A0ABS2WSF0_9BACT</name>
<organism evidence="1 2">
    <name type="scientific">Sulfurospirillum tamanense</name>
    <dbReference type="NCBI Taxonomy" id="2813362"/>
    <lineage>
        <taxon>Bacteria</taxon>
        <taxon>Pseudomonadati</taxon>
        <taxon>Campylobacterota</taxon>
        <taxon>Epsilonproteobacteria</taxon>
        <taxon>Campylobacterales</taxon>
        <taxon>Sulfurospirillaceae</taxon>
        <taxon>Sulfurospirillum</taxon>
    </lineage>
</organism>
<keyword evidence="2" id="KW-1185">Reference proteome</keyword>
<gene>
    <name evidence="1" type="ORF">JWV37_07340</name>
</gene>
<comment type="caution">
    <text evidence="1">The sequence shown here is derived from an EMBL/GenBank/DDBJ whole genome shotgun (WGS) entry which is preliminary data.</text>
</comment>
<reference evidence="1" key="1">
    <citation type="submission" date="2021-02" db="EMBL/GenBank/DDBJ databases">
        <title>Sulfurospirillum tamanensis sp. nov.</title>
        <authorList>
            <person name="Frolova A."/>
            <person name="Merkel A."/>
            <person name="Slobodkin A."/>
        </authorList>
    </citation>
    <scope>NUCLEOTIDE SEQUENCE</scope>
    <source>
        <strain evidence="1">T05b</strain>
    </source>
</reference>
<dbReference type="RefSeq" id="WP_205459141.1">
    <property type="nucleotide sequence ID" value="NZ_JAFHKK010000014.1"/>
</dbReference>
<sequence>MTAKLYTLCHLYFSTNTLAPLLKEETALFNITSLCANEATSFPKAQVYLMELDSITKEKLGILALLLKRHKGAHLYLLAAKELHQVILYKYALHVGIKEILFPFETPEIYVQTLKKIHQHLLTEIQRKEMYELGLTLWRHLPLVCYTDKTPLYASDAAREFLGEENFQIEDFPVEPFQVLADSNNQSWNAFCHGFKDAKETYMLFFPYEKKSSSSCITPSNTKKEAQTWLKSRLEEKETGQLSLILLTIDNSAELQKKLMEAEYQGAIHALKEKLSSFHEKIRLFAQWEESAYVLAFEEHSVESIKANIENFYATCKNIPSLEIFTLSAHVWHGVKEALPQVETLLDSMARRALEERDLTQRDISIFPSCGESLKEPQRILRTFYTFMVNKTPLKLQNIYKGLCINTASKVIKIKDKMVYFECQTLQAYTASESKKAVILSAELPFDIHGSAKFINFEEKYLIADSFYFLPDSTNSREYTRVQPSFRNPVYLKQGRVQVQGDMLDVSLKSIAFTSRQNVVSLAQNQTSIITFKLPDPTTEEGFIEIRATGKVVSQRPLKDLLTKIVVLLTLKDPYDAYLLRYMYMRQKELINELKQLTKNGQH</sequence>
<accession>A0ABS2WSF0</accession>
<dbReference type="EMBL" id="JAFHKK010000014">
    <property type="protein sequence ID" value="MBN2964589.1"/>
    <property type="molecule type" value="Genomic_DNA"/>
</dbReference>
<dbReference type="Proteomes" id="UP000703590">
    <property type="component" value="Unassembled WGS sequence"/>
</dbReference>
<protein>
    <submittedName>
        <fullName evidence="1">PilZ domain-containing protein</fullName>
    </submittedName>
</protein>
<evidence type="ECO:0000313" key="1">
    <source>
        <dbReference type="EMBL" id="MBN2964589.1"/>
    </source>
</evidence>
<proteinExistence type="predicted"/>
<evidence type="ECO:0000313" key="2">
    <source>
        <dbReference type="Proteomes" id="UP000703590"/>
    </source>
</evidence>